<evidence type="ECO:0000256" key="1">
    <source>
        <dbReference type="ARBA" id="ARBA00005964"/>
    </source>
</evidence>
<dbReference type="GO" id="GO:0005886">
    <property type="term" value="C:plasma membrane"/>
    <property type="evidence" value="ECO:0007669"/>
    <property type="project" value="TreeGrafter"/>
</dbReference>
<dbReference type="EMBL" id="CAJNOU010000893">
    <property type="protein sequence ID" value="CAF1110594.1"/>
    <property type="molecule type" value="Genomic_DNA"/>
</dbReference>
<proteinExistence type="inferred from homology"/>
<dbReference type="InterPro" id="IPR050654">
    <property type="entry name" value="AChE-related_enzymes"/>
</dbReference>
<keyword evidence="3" id="KW-0378">Hydrolase</keyword>
<comment type="similarity">
    <text evidence="1">Belongs to the type-B carboxylesterase/lipase family.</text>
</comment>
<evidence type="ECO:0000313" key="5">
    <source>
        <dbReference type="EMBL" id="CAF1110594.1"/>
    </source>
</evidence>
<gene>
    <name evidence="5" type="ORF">SEV965_LOCUS16358</name>
</gene>
<evidence type="ECO:0000256" key="3">
    <source>
        <dbReference type="ARBA" id="ARBA00022801"/>
    </source>
</evidence>
<organism evidence="5 6">
    <name type="scientific">Rotaria sordida</name>
    <dbReference type="NCBI Taxonomy" id="392033"/>
    <lineage>
        <taxon>Eukaryota</taxon>
        <taxon>Metazoa</taxon>
        <taxon>Spiralia</taxon>
        <taxon>Gnathifera</taxon>
        <taxon>Rotifera</taxon>
        <taxon>Eurotatoria</taxon>
        <taxon>Bdelloidea</taxon>
        <taxon>Philodinida</taxon>
        <taxon>Philodinidae</taxon>
        <taxon>Rotaria</taxon>
    </lineage>
</organism>
<evidence type="ECO:0000259" key="4">
    <source>
        <dbReference type="Pfam" id="PF00135"/>
    </source>
</evidence>
<dbReference type="PANTHER" id="PTHR43918:SF4">
    <property type="entry name" value="CARBOXYLIC ESTER HYDROLASE"/>
    <property type="match status" value="1"/>
</dbReference>
<dbReference type="InterPro" id="IPR029058">
    <property type="entry name" value="AB_hydrolase_fold"/>
</dbReference>
<keyword evidence="2" id="KW-0719">Serine esterase</keyword>
<dbReference type="GO" id="GO:0005615">
    <property type="term" value="C:extracellular space"/>
    <property type="evidence" value="ECO:0007669"/>
    <property type="project" value="TreeGrafter"/>
</dbReference>
<accession>A0A814PTI9</accession>
<dbReference type="GO" id="GO:0006581">
    <property type="term" value="P:acetylcholine catabolic process"/>
    <property type="evidence" value="ECO:0007669"/>
    <property type="project" value="TreeGrafter"/>
</dbReference>
<dbReference type="GO" id="GO:0019695">
    <property type="term" value="P:choline metabolic process"/>
    <property type="evidence" value="ECO:0007669"/>
    <property type="project" value="TreeGrafter"/>
</dbReference>
<feature type="domain" description="Carboxylesterase type B" evidence="4">
    <location>
        <begin position="12"/>
        <end position="343"/>
    </location>
</feature>
<evidence type="ECO:0000313" key="6">
    <source>
        <dbReference type="Proteomes" id="UP000663889"/>
    </source>
</evidence>
<dbReference type="SUPFAM" id="SSF53474">
    <property type="entry name" value="alpha/beta-Hydrolases"/>
    <property type="match status" value="1"/>
</dbReference>
<dbReference type="InterPro" id="IPR002018">
    <property type="entry name" value="CarbesteraseB"/>
</dbReference>
<feature type="domain" description="Carboxylesterase type B" evidence="4">
    <location>
        <begin position="354"/>
        <end position="518"/>
    </location>
</feature>
<name>A0A814PTI9_9BILA</name>
<evidence type="ECO:0000256" key="2">
    <source>
        <dbReference type="ARBA" id="ARBA00022487"/>
    </source>
</evidence>
<comment type="caution">
    <text evidence="5">The sequence shown here is derived from an EMBL/GenBank/DDBJ whole genome shotgun (WGS) entry which is preliminary data.</text>
</comment>
<dbReference type="GO" id="GO:0003990">
    <property type="term" value="F:acetylcholinesterase activity"/>
    <property type="evidence" value="ECO:0007669"/>
    <property type="project" value="TreeGrafter"/>
</dbReference>
<protein>
    <recommendedName>
        <fullName evidence="4">Carboxylesterase type B domain-containing protein</fullName>
    </recommendedName>
</protein>
<dbReference type="Proteomes" id="UP000663889">
    <property type="component" value="Unassembled WGS sequence"/>
</dbReference>
<dbReference type="PANTHER" id="PTHR43918">
    <property type="entry name" value="ACETYLCHOLINESTERASE"/>
    <property type="match status" value="1"/>
</dbReference>
<dbReference type="AlphaFoldDB" id="A0A814PTI9"/>
<reference evidence="5" key="1">
    <citation type="submission" date="2021-02" db="EMBL/GenBank/DDBJ databases">
        <authorList>
            <person name="Nowell W R."/>
        </authorList>
    </citation>
    <scope>NUCLEOTIDE SEQUENCE</scope>
</reference>
<sequence>MIFEIISTIDLLNTTSGIYIGQTVNYRDIIIQQYLGIEYGRIKKRFDRAEPIIQENNTIINATSFGPVCKPTISSCTINRDKYPLTTSCSVNYGIFSITSSPNEQCLFLNVFIPIINNDNNTNQRKKPIFMWIHGGSAQVGTGNVFDGTILAAVGNIIVVTFNFRLNLFGFLSSGDERLEGNLGLYDQSMVLNWIYENGEILGGDIERITVGGHSAGAPHAYYLAKSPFNQGRIRRLILQSGCPFNIWSHIKADQAIERFNVVVNDNQCGMMLTFEEKLQCLRDKDYDLIAEYDHHTYASSNHTNVVINGNYMNEFREVLDSNDTLVDIDILIGSNDDEDDCSQSSDCYCSLFYNYSRLVSDILFYNDYYRFLIQRIQYSNKTFIYEYSYRTSQEHPTPCNDYLYRNNLVGHFAELEYTWGTPLLFEKTNYTNNLIPLINYIPYELNLFDNYTNEQIEFSELIIEQWSNFIKYGQPNSTKFENQWLPIINISNGLIMHLKMNESQMKQFEIPSNVQFWMNTCSIIENHMINNLNDQASFDEISIPICVCTSLFLVLILQDPFLIISFL</sequence>
<dbReference type="Pfam" id="PF00135">
    <property type="entry name" value="COesterase"/>
    <property type="match status" value="2"/>
</dbReference>
<dbReference type="Gene3D" id="3.40.50.1820">
    <property type="entry name" value="alpha/beta hydrolase"/>
    <property type="match status" value="2"/>
</dbReference>